<dbReference type="InterPro" id="IPR051010">
    <property type="entry name" value="BCAA_transport"/>
</dbReference>
<protein>
    <recommendedName>
        <fullName evidence="4">Leucine-binding protein domain-containing protein</fullName>
    </recommendedName>
</protein>
<comment type="similarity">
    <text evidence="1">Belongs to the leucine-binding protein family.</text>
</comment>
<feature type="signal peptide" evidence="3">
    <location>
        <begin position="1"/>
        <end position="25"/>
    </location>
</feature>
<keyword evidence="2 3" id="KW-0732">Signal</keyword>
<proteinExistence type="inferred from homology"/>
<dbReference type="InterPro" id="IPR028082">
    <property type="entry name" value="Peripla_BP_I"/>
</dbReference>
<dbReference type="Proteomes" id="UP000234331">
    <property type="component" value="Unassembled WGS sequence"/>
</dbReference>
<dbReference type="PANTHER" id="PTHR30483:SF6">
    <property type="entry name" value="PERIPLASMIC BINDING PROTEIN OF ABC TRANSPORTER FOR NATURAL AMINO ACIDS"/>
    <property type="match status" value="1"/>
</dbReference>
<reference evidence="5 6" key="1">
    <citation type="submission" date="2017-06" db="EMBL/GenBank/DDBJ databases">
        <authorList>
            <person name="Kim H.J."/>
            <person name="Triplett B.A."/>
        </authorList>
    </citation>
    <scope>NUCLEOTIDE SEQUENCE [LARGE SCALE GENOMIC DNA]</scope>
    <source>
        <strain evidence="5">FRACA_ARgP5</strain>
    </source>
</reference>
<keyword evidence="6" id="KW-1185">Reference proteome</keyword>
<accession>A0A2I2KUJ4</accession>
<feature type="chain" id="PRO_5014707117" description="Leucine-binding protein domain-containing protein" evidence="3">
    <location>
        <begin position="26"/>
        <end position="410"/>
    </location>
</feature>
<evidence type="ECO:0000313" key="5">
    <source>
        <dbReference type="EMBL" id="SNQ49319.1"/>
    </source>
</evidence>
<organism evidence="5 6">
    <name type="scientific">Frankia canadensis</name>
    <dbReference type="NCBI Taxonomy" id="1836972"/>
    <lineage>
        <taxon>Bacteria</taxon>
        <taxon>Bacillati</taxon>
        <taxon>Actinomycetota</taxon>
        <taxon>Actinomycetes</taxon>
        <taxon>Frankiales</taxon>
        <taxon>Frankiaceae</taxon>
        <taxon>Frankia</taxon>
    </lineage>
</organism>
<dbReference type="Pfam" id="PF13458">
    <property type="entry name" value="Peripla_BP_6"/>
    <property type="match status" value="1"/>
</dbReference>
<dbReference type="OrthoDB" id="3207438at2"/>
<dbReference type="SUPFAM" id="SSF53822">
    <property type="entry name" value="Periplasmic binding protein-like I"/>
    <property type="match status" value="1"/>
</dbReference>
<evidence type="ECO:0000256" key="1">
    <source>
        <dbReference type="ARBA" id="ARBA00010062"/>
    </source>
</evidence>
<dbReference type="InterPro" id="IPR028081">
    <property type="entry name" value="Leu-bd"/>
</dbReference>
<dbReference type="PROSITE" id="PS51257">
    <property type="entry name" value="PROKAR_LIPOPROTEIN"/>
    <property type="match status" value="1"/>
</dbReference>
<dbReference type="Gene3D" id="3.40.50.2300">
    <property type="match status" value="2"/>
</dbReference>
<gene>
    <name evidence="5" type="ORF">FRACA_320018</name>
</gene>
<evidence type="ECO:0000259" key="4">
    <source>
        <dbReference type="Pfam" id="PF13458"/>
    </source>
</evidence>
<evidence type="ECO:0000256" key="3">
    <source>
        <dbReference type="SAM" id="SignalP"/>
    </source>
</evidence>
<name>A0A2I2KUJ4_9ACTN</name>
<dbReference type="PANTHER" id="PTHR30483">
    <property type="entry name" value="LEUCINE-SPECIFIC-BINDING PROTEIN"/>
    <property type="match status" value="1"/>
</dbReference>
<feature type="domain" description="Leucine-binding protein" evidence="4">
    <location>
        <begin position="59"/>
        <end position="371"/>
    </location>
</feature>
<dbReference type="AlphaFoldDB" id="A0A2I2KUJ4"/>
<evidence type="ECO:0000313" key="6">
    <source>
        <dbReference type="Proteomes" id="UP000234331"/>
    </source>
</evidence>
<evidence type="ECO:0000256" key="2">
    <source>
        <dbReference type="ARBA" id="ARBA00022729"/>
    </source>
</evidence>
<sequence>MNRLRRVTAGGIAVCAAAVAMTACGSSGSGGTTAKPKDAIVLTVIIPTVSKPPTLPYVTSAVKAAAAAVNAKGGISGKQIEIKVCNENNNPNDATKCARQAVSDHSVAVVGSFSTSGSQVTSILAKAGIPLVGFGAITPGDYACATCYNFDAGSTLAFAGLPGALRSQGAKTVTTVTLDLASAAANVSAVEHAAQSAGLQTTSAVKVGLTSTDLAPAVQAVEQSKADAAVSVVPAELTAAFLKAAAQAKAPFTVGAVDGQINSVLSQIRGTQDDHLLVVSAYPPIDAVATYPGLAQFTTELQAQAKTGDKDAATRDSSSVRAWLAVHVVAQVAAGITGDITSTSLNDALKTAKDIDLYGILPKWTPSAKGHVPGFDRVSNARVFFMRLNDGKFSAAKPIAGIDLNSGKPF</sequence>
<dbReference type="EMBL" id="FZMO01000246">
    <property type="protein sequence ID" value="SNQ49319.1"/>
    <property type="molecule type" value="Genomic_DNA"/>
</dbReference>